<keyword evidence="3" id="KW-1185">Reference proteome</keyword>
<reference evidence="1 3" key="2">
    <citation type="submission" date="2018-11" db="EMBL/GenBank/DDBJ databases">
        <authorList>
            <consortium name="Pathogen Informatics"/>
        </authorList>
    </citation>
    <scope>NUCLEOTIDE SEQUENCE [LARGE SCALE GENOMIC DNA]</scope>
</reference>
<evidence type="ECO:0000313" key="1">
    <source>
        <dbReference type="EMBL" id="VDN51860.1"/>
    </source>
</evidence>
<sequence length="104" mass="11898">MLKDDDNSGRSNQVGRKLITSAVPLSPKRLTAPRPLATSNEIDPIKCIELCSKGIYLNRVKGHRIRSAKPISIRDQKWLCYHSKSFWNLLPHKLKSGDFPFHFI</sequence>
<name>A0A0N4UIW5_DRAME</name>
<dbReference type="Proteomes" id="UP000038040">
    <property type="component" value="Unplaced"/>
</dbReference>
<protein>
    <submittedName>
        <fullName evidence="1 4">Uncharacterized protein</fullName>
    </submittedName>
</protein>
<dbReference type="AlphaFoldDB" id="A0A0N4UIW5"/>
<evidence type="ECO:0000313" key="4">
    <source>
        <dbReference type="WBParaSite" id="DME_0000756601-mRNA-1"/>
    </source>
</evidence>
<reference evidence="4" key="1">
    <citation type="submission" date="2017-02" db="UniProtKB">
        <authorList>
            <consortium name="WormBaseParasite"/>
        </authorList>
    </citation>
    <scope>IDENTIFICATION</scope>
</reference>
<dbReference type="Proteomes" id="UP000274756">
    <property type="component" value="Unassembled WGS sequence"/>
</dbReference>
<evidence type="ECO:0000313" key="2">
    <source>
        <dbReference type="Proteomes" id="UP000038040"/>
    </source>
</evidence>
<proteinExistence type="predicted"/>
<dbReference type="OrthoDB" id="10508958at2759"/>
<accession>A0A0N4UIW5</accession>
<gene>
    <name evidence="1" type="ORF">DME_LOCUS1833</name>
</gene>
<dbReference type="WBParaSite" id="DME_0000756601-mRNA-1">
    <property type="protein sequence ID" value="DME_0000756601-mRNA-1"/>
    <property type="gene ID" value="DME_0000756601"/>
</dbReference>
<evidence type="ECO:0000313" key="3">
    <source>
        <dbReference type="Proteomes" id="UP000274756"/>
    </source>
</evidence>
<dbReference type="EMBL" id="UYYG01000033">
    <property type="protein sequence ID" value="VDN51860.1"/>
    <property type="molecule type" value="Genomic_DNA"/>
</dbReference>
<organism evidence="2 4">
    <name type="scientific">Dracunculus medinensis</name>
    <name type="common">Guinea worm</name>
    <dbReference type="NCBI Taxonomy" id="318479"/>
    <lineage>
        <taxon>Eukaryota</taxon>
        <taxon>Metazoa</taxon>
        <taxon>Ecdysozoa</taxon>
        <taxon>Nematoda</taxon>
        <taxon>Chromadorea</taxon>
        <taxon>Rhabditida</taxon>
        <taxon>Spirurina</taxon>
        <taxon>Dracunculoidea</taxon>
        <taxon>Dracunculidae</taxon>
        <taxon>Dracunculus</taxon>
    </lineage>
</organism>